<feature type="region of interest" description="Disordered" evidence="1">
    <location>
        <begin position="66"/>
        <end position="96"/>
    </location>
</feature>
<reference evidence="2 3" key="1">
    <citation type="journal article" date="2019" name="New Phytol.">
        <title>Comparative genomics reveals unique wood-decay strategies and fruiting body development in the Schizophyllaceae.</title>
        <authorList>
            <person name="Almasi E."/>
            <person name="Sahu N."/>
            <person name="Krizsan K."/>
            <person name="Balint B."/>
            <person name="Kovacs G.M."/>
            <person name="Kiss B."/>
            <person name="Cseklye J."/>
            <person name="Drula E."/>
            <person name="Henrissat B."/>
            <person name="Nagy I."/>
            <person name="Chovatia M."/>
            <person name="Adam C."/>
            <person name="LaButti K."/>
            <person name="Lipzen A."/>
            <person name="Riley R."/>
            <person name="Grigoriev I.V."/>
            <person name="Nagy L.G."/>
        </authorList>
    </citation>
    <scope>NUCLEOTIDE SEQUENCE [LARGE SCALE GENOMIC DNA]</scope>
    <source>
        <strain evidence="2 3">NL-1724</strain>
    </source>
</reference>
<protein>
    <submittedName>
        <fullName evidence="2">Uncharacterized protein</fullName>
    </submittedName>
</protein>
<sequence>MDWGAEAAARGRVRLAGRRIVRRTFLFADAEDGAEPVSPRLLPGCPDMRAVLPVALGEDRIGEFCPTHGSQESSRRVRRYAEGLHGGSSKGSLPLRMLHRPRWGSSSSIFAEDEGAAGMIDVHKRR</sequence>
<evidence type="ECO:0000256" key="1">
    <source>
        <dbReference type="SAM" id="MobiDB-lite"/>
    </source>
</evidence>
<evidence type="ECO:0000313" key="3">
    <source>
        <dbReference type="Proteomes" id="UP000320762"/>
    </source>
</evidence>
<keyword evidence="3" id="KW-1185">Reference proteome</keyword>
<evidence type="ECO:0000313" key="2">
    <source>
        <dbReference type="EMBL" id="TRM70663.1"/>
    </source>
</evidence>
<gene>
    <name evidence="2" type="ORF">BD626DRAFT_478179</name>
</gene>
<accession>A0A550D0U9</accession>
<comment type="caution">
    <text evidence="2">The sequence shown here is derived from an EMBL/GenBank/DDBJ whole genome shotgun (WGS) entry which is preliminary data.</text>
</comment>
<dbReference type="Proteomes" id="UP000320762">
    <property type="component" value="Unassembled WGS sequence"/>
</dbReference>
<feature type="compositionally biased region" description="Basic and acidic residues" evidence="1">
    <location>
        <begin position="73"/>
        <end position="82"/>
    </location>
</feature>
<proteinExistence type="predicted"/>
<organism evidence="2 3">
    <name type="scientific">Schizophyllum amplum</name>
    <dbReference type="NCBI Taxonomy" id="97359"/>
    <lineage>
        <taxon>Eukaryota</taxon>
        <taxon>Fungi</taxon>
        <taxon>Dikarya</taxon>
        <taxon>Basidiomycota</taxon>
        <taxon>Agaricomycotina</taxon>
        <taxon>Agaricomycetes</taxon>
        <taxon>Agaricomycetidae</taxon>
        <taxon>Agaricales</taxon>
        <taxon>Schizophyllaceae</taxon>
        <taxon>Schizophyllum</taxon>
    </lineage>
</organism>
<name>A0A550D0U9_9AGAR</name>
<dbReference type="EMBL" id="VDMD01000001">
    <property type="protein sequence ID" value="TRM70663.1"/>
    <property type="molecule type" value="Genomic_DNA"/>
</dbReference>
<dbReference type="AlphaFoldDB" id="A0A550D0U9"/>